<proteinExistence type="predicted"/>
<name>A0A8J2X126_9STRA</name>
<evidence type="ECO:0000313" key="3">
    <source>
        <dbReference type="Proteomes" id="UP000789595"/>
    </source>
</evidence>
<dbReference type="AlphaFoldDB" id="A0A8J2X126"/>
<protein>
    <submittedName>
        <fullName evidence="2">Uncharacterized protein</fullName>
    </submittedName>
</protein>
<gene>
    <name evidence="2" type="ORF">PECAL_5P11010</name>
</gene>
<dbReference type="EMBL" id="CAKKNE010000005">
    <property type="protein sequence ID" value="CAH0376507.1"/>
    <property type="molecule type" value="Genomic_DNA"/>
</dbReference>
<feature type="region of interest" description="Disordered" evidence="1">
    <location>
        <begin position="16"/>
        <end position="42"/>
    </location>
</feature>
<comment type="caution">
    <text evidence="2">The sequence shown here is derived from an EMBL/GenBank/DDBJ whole genome shotgun (WGS) entry which is preliminary data.</text>
</comment>
<evidence type="ECO:0000256" key="1">
    <source>
        <dbReference type="SAM" id="MobiDB-lite"/>
    </source>
</evidence>
<evidence type="ECO:0000313" key="2">
    <source>
        <dbReference type="EMBL" id="CAH0376507.1"/>
    </source>
</evidence>
<dbReference type="Proteomes" id="UP000789595">
    <property type="component" value="Unassembled WGS sequence"/>
</dbReference>
<keyword evidence="3" id="KW-1185">Reference proteome</keyword>
<reference evidence="2" key="1">
    <citation type="submission" date="2021-11" db="EMBL/GenBank/DDBJ databases">
        <authorList>
            <consortium name="Genoscope - CEA"/>
            <person name="William W."/>
        </authorList>
    </citation>
    <scope>NUCLEOTIDE SEQUENCE</scope>
</reference>
<accession>A0A8J2X126</accession>
<sequence>MTVGGAIYNTLHHYSTSKHGDAEPKVNGFKFDPRRGKNRSLRGPVQTPLIVRAQVDGVVTKLRVPKGTTMEQIGGLVVGGCKVRRESDIQLRVEQVCWTEGRSSQKIAHRDYSRALLRVVQVVQARLPSTSSKTIGKRRMRTLNNSVYVPVPVAGVSKQWPCGALYPRLDRVEGVSPQRTVLEPTPELSPRTLERLGTSYRANNVYTCDPNKQRSLLESGPLELAAKAMNLRDKNAVWDAQKPLVKDHARPLPDSRPVYPAQLEAARSLHAGIRRTSPHRGAQFDVARAIRVHHKADLRQDCPWRRLEGVDQKPFDYADAYRPLSDEVKRVAFADTEHEAASFADAGSQATLTDDGSLNSVPRGGFISATPIGRGKREVRIPTDGASVTSFDTALSPDRQTSLVSGLETLSLEAPSVTFVGTKRRHVAGAMTNTHAVRMPMGVTSPARSLGASDGLGPELSIDRFSHTGSDILSQEEGLGNLHNPSYSETGDLFVGNRWSGQGHDGGACGTLVGGGGYPTDVYRV</sequence>
<organism evidence="2 3">
    <name type="scientific">Pelagomonas calceolata</name>
    <dbReference type="NCBI Taxonomy" id="35677"/>
    <lineage>
        <taxon>Eukaryota</taxon>
        <taxon>Sar</taxon>
        <taxon>Stramenopiles</taxon>
        <taxon>Ochrophyta</taxon>
        <taxon>Pelagophyceae</taxon>
        <taxon>Pelagomonadales</taxon>
        <taxon>Pelagomonadaceae</taxon>
        <taxon>Pelagomonas</taxon>
    </lineage>
</organism>